<organism evidence="3">
    <name type="scientific">Anopheles triannulatus</name>
    <dbReference type="NCBI Taxonomy" id="58253"/>
    <lineage>
        <taxon>Eukaryota</taxon>
        <taxon>Metazoa</taxon>
        <taxon>Ecdysozoa</taxon>
        <taxon>Arthropoda</taxon>
        <taxon>Hexapoda</taxon>
        <taxon>Insecta</taxon>
        <taxon>Pterygota</taxon>
        <taxon>Neoptera</taxon>
        <taxon>Endopterygota</taxon>
        <taxon>Diptera</taxon>
        <taxon>Nematocera</taxon>
        <taxon>Culicoidea</taxon>
        <taxon>Culicidae</taxon>
        <taxon>Anophelinae</taxon>
        <taxon>Anopheles</taxon>
    </lineage>
</organism>
<sequence length="96" mass="11140">MVRNSFSTVRMWLFAAIPGSAWQARNRKRNYASTAPKVIYLQQTDQSHGQRQHDCHSSGHSAWRSRNNWLTSSNFSGSHWQGIPFLFPSFSRERSL</sequence>
<evidence type="ECO:0000256" key="1">
    <source>
        <dbReference type="SAM" id="MobiDB-lite"/>
    </source>
</evidence>
<feature type="chain" id="PRO_5014630237" evidence="2">
    <location>
        <begin position="24"/>
        <end position="96"/>
    </location>
</feature>
<evidence type="ECO:0000256" key="2">
    <source>
        <dbReference type="SAM" id="SignalP"/>
    </source>
</evidence>
<evidence type="ECO:0000313" key="3">
    <source>
        <dbReference type="EMBL" id="MBW46575.1"/>
    </source>
</evidence>
<dbReference type="AlphaFoldDB" id="A0A2M4B0N4"/>
<feature type="region of interest" description="Disordered" evidence="1">
    <location>
        <begin position="44"/>
        <end position="63"/>
    </location>
</feature>
<keyword evidence="2" id="KW-0732">Signal</keyword>
<name>A0A2M4B0N4_9DIPT</name>
<feature type="signal peptide" evidence="2">
    <location>
        <begin position="1"/>
        <end position="23"/>
    </location>
</feature>
<dbReference type="EMBL" id="GGFK01013254">
    <property type="protein sequence ID" value="MBW46575.1"/>
    <property type="molecule type" value="Transcribed_RNA"/>
</dbReference>
<protein>
    <submittedName>
        <fullName evidence="3">Putative secreted protein</fullName>
    </submittedName>
</protein>
<proteinExistence type="predicted"/>
<reference evidence="3" key="1">
    <citation type="submission" date="2018-01" db="EMBL/GenBank/DDBJ databases">
        <title>An insight into the sialome of Amazonian anophelines.</title>
        <authorList>
            <person name="Ribeiro J.M."/>
            <person name="Scarpassa V."/>
            <person name="Calvo E."/>
        </authorList>
    </citation>
    <scope>NUCLEOTIDE SEQUENCE</scope>
    <source>
        <tissue evidence="3">Salivary glands</tissue>
    </source>
</reference>
<accession>A0A2M4B0N4</accession>